<proteinExistence type="predicted"/>
<evidence type="ECO:0000313" key="1">
    <source>
        <dbReference type="EMBL" id="SCW88339.1"/>
    </source>
</evidence>
<dbReference type="AlphaFoldDB" id="A0A1G4U6E4"/>
<name>A0A1G4U6E4_9HYPH</name>
<accession>A0A1G4U6E4</accession>
<organism evidence="1 2">
    <name type="scientific">Rhizobium mongolense subsp. loessense</name>
    <dbReference type="NCBI Taxonomy" id="158890"/>
    <lineage>
        <taxon>Bacteria</taxon>
        <taxon>Pseudomonadati</taxon>
        <taxon>Pseudomonadota</taxon>
        <taxon>Alphaproteobacteria</taxon>
        <taxon>Hyphomicrobiales</taxon>
        <taxon>Rhizobiaceae</taxon>
        <taxon>Rhizobium/Agrobacterium group</taxon>
        <taxon>Rhizobium</taxon>
    </lineage>
</organism>
<dbReference type="RefSeq" id="WP_092588453.1">
    <property type="nucleotide sequence ID" value="NZ_FMTM01000017.1"/>
</dbReference>
<dbReference type="EMBL" id="FMTM01000017">
    <property type="protein sequence ID" value="SCW88339.1"/>
    <property type="molecule type" value="Genomic_DNA"/>
</dbReference>
<protein>
    <submittedName>
        <fullName evidence="1">Uncharacterized protein</fullName>
    </submittedName>
</protein>
<dbReference type="Proteomes" id="UP000199542">
    <property type="component" value="Unassembled WGS sequence"/>
</dbReference>
<reference evidence="1 2" key="1">
    <citation type="submission" date="2016-10" db="EMBL/GenBank/DDBJ databases">
        <authorList>
            <person name="de Groot N.N."/>
        </authorList>
    </citation>
    <scope>NUCLEOTIDE SEQUENCE [LARGE SCALE GENOMIC DNA]</scope>
    <source>
        <strain evidence="1 2">CGMCC 1.3401</strain>
    </source>
</reference>
<evidence type="ECO:0000313" key="2">
    <source>
        <dbReference type="Proteomes" id="UP000199542"/>
    </source>
</evidence>
<sequence>MRDLEAVDVASKRSFEAVEFGYVREVFLEDEACWGLFDSDGDVIFVGDDLDECRSFAAKEEIRIQLIQ</sequence>
<gene>
    <name evidence="1" type="ORF">SAMN02927900_06075</name>
</gene>